<dbReference type="Proteomes" id="UP000244932">
    <property type="component" value="Unassembled WGS sequence"/>
</dbReference>
<dbReference type="AlphaFoldDB" id="A0A2R8AC92"/>
<gene>
    <name evidence="1" type="ORF">POI8812_02172</name>
</gene>
<evidence type="ECO:0008006" key="3">
    <source>
        <dbReference type="Google" id="ProtNLM"/>
    </source>
</evidence>
<organism evidence="1 2">
    <name type="scientific">Pontivivens insulae</name>
    <dbReference type="NCBI Taxonomy" id="1639689"/>
    <lineage>
        <taxon>Bacteria</taxon>
        <taxon>Pseudomonadati</taxon>
        <taxon>Pseudomonadota</taxon>
        <taxon>Alphaproteobacteria</taxon>
        <taxon>Rhodobacterales</taxon>
        <taxon>Paracoccaceae</taxon>
        <taxon>Pontivivens</taxon>
    </lineage>
</organism>
<protein>
    <recommendedName>
        <fullName evidence="3">ParB/Sulfiredoxin domain-containing protein</fullName>
    </recommendedName>
</protein>
<dbReference type="RefSeq" id="WP_108782594.1">
    <property type="nucleotide sequence ID" value="NZ_OMKW01000003.1"/>
</dbReference>
<accession>A0A2R8AC92</accession>
<dbReference type="OrthoDB" id="7856828at2"/>
<evidence type="ECO:0000313" key="1">
    <source>
        <dbReference type="EMBL" id="SPF29851.1"/>
    </source>
</evidence>
<dbReference type="EMBL" id="OMKW01000003">
    <property type="protein sequence ID" value="SPF29851.1"/>
    <property type="molecule type" value="Genomic_DNA"/>
</dbReference>
<proteinExistence type="predicted"/>
<name>A0A2R8AC92_9RHOB</name>
<reference evidence="1 2" key="1">
    <citation type="submission" date="2018-03" db="EMBL/GenBank/DDBJ databases">
        <authorList>
            <person name="Keele B.F."/>
        </authorList>
    </citation>
    <scope>NUCLEOTIDE SEQUENCE [LARGE SCALE GENOMIC DNA]</scope>
    <source>
        <strain evidence="1 2">CeCT 8812</strain>
    </source>
</reference>
<sequence>MRLRPQYHFRPGPNGLRAWDVRKLITLAEALPIEAVNIEEITELDAPYWYAHGEQPTTRSIVGHMRLMNDADTAFPILLCEDGHIMDGMHRVAKRVLDGHKDVLARRFLKTPPPDFEGVSPGELPYDT</sequence>
<keyword evidence="2" id="KW-1185">Reference proteome</keyword>
<evidence type="ECO:0000313" key="2">
    <source>
        <dbReference type="Proteomes" id="UP000244932"/>
    </source>
</evidence>